<dbReference type="Proteomes" id="UP000568839">
    <property type="component" value="Unassembled WGS sequence"/>
</dbReference>
<evidence type="ECO:0000256" key="1">
    <source>
        <dbReference type="ARBA" id="ARBA00004141"/>
    </source>
</evidence>
<keyword evidence="2 5" id="KW-0812">Transmembrane</keyword>
<keyword evidence="8" id="KW-1185">Reference proteome</keyword>
<feature type="transmembrane region" description="Helical" evidence="5">
    <location>
        <begin position="300"/>
        <end position="321"/>
    </location>
</feature>
<dbReference type="RefSeq" id="WP_184402462.1">
    <property type="nucleotide sequence ID" value="NZ_JACHHJ010000001.1"/>
</dbReference>
<dbReference type="GO" id="GO:0005262">
    <property type="term" value="F:calcium channel activity"/>
    <property type="evidence" value="ECO:0007669"/>
    <property type="project" value="TreeGrafter"/>
</dbReference>
<dbReference type="AlphaFoldDB" id="A0A841PWS7"/>
<evidence type="ECO:0000259" key="6">
    <source>
        <dbReference type="Pfam" id="PF01699"/>
    </source>
</evidence>
<feature type="transmembrane region" description="Helical" evidence="5">
    <location>
        <begin position="239"/>
        <end position="263"/>
    </location>
</feature>
<feature type="transmembrane region" description="Helical" evidence="5">
    <location>
        <begin position="275"/>
        <end position="293"/>
    </location>
</feature>
<organism evidence="7 8">
    <name type="scientific">Geomicrobium halophilum</name>
    <dbReference type="NCBI Taxonomy" id="549000"/>
    <lineage>
        <taxon>Bacteria</taxon>
        <taxon>Bacillati</taxon>
        <taxon>Bacillota</taxon>
        <taxon>Bacilli</taxon>
        <taxon>Bacillales</taxon>
        <taxon>Geomicrobium</taxon>
    </lineage>
</organism>
<dbReference type="EMBL" id="JACHHJ010000001">
    <property type="protein sequence ID" value="MBB6448472.1"/>
    <property type="molecule type" value="Genomic_DNA"/>
</dbReference>
<feature type="domain" description="Sodium/calcium exchanger membrane region" evidence="6">
    <location>
        <begin position="3"/>
        <end position="148"/>
    </location>
</feature>
<dbReference type="PANTHER" id="PTHR10846:SF8">
    <property type="entry name" value="INNER MEMBRANE PROTEIN YRBG"/>
    <property type="match status" value="1"/>
</dbReference>
<dbReference type="PANTHER" id="PTHR10846">
    <property type="entry name" value="SODIUM/POTASSIUM/CALCIUM EXCHANGER"/>
    <property type="match status" value="1"/>
</dbReference>
<dbReference type="GO" id="GO:0005886">
    <property type="term" value="C:plasma membrane"/>
    <property type="evidence" value="ECO:0007669"/>
    <property type="project" value="TreeGrafter"/>
</dbReference>
<feature type="transmembrane region" description="Helical" evidence="5">
    <location>
        <begin position="104"/>
        <end position="122"/>
    </location>
</feature>
<dbReference type="Gene3D" id="1.20.1420.30">
    <property type="entry name" value="NCX, central ion-binding region"/>
    <property type="match status" value="1"/>
</dbReference>
<evidence type="ECO:0000256" key="3">
    <source>
        <dbReference type="ARBA" id="ARBA00022989"/>
    </source>
</evidence>
<evidence type="ECO:0000313" key="8">
    <source>
        <dbReference type="Proteomes" id="UP000568839"/>
    </source>
</evidence>
<dbReference type="InterPro" id="IPR044880">
    <property type="entry name" value="NCX_ion-bd_dom_sf"/>
</dbReference>
<dbReference type="InterPro" id="IPR004481">
    <property type="entry name" value="K/Na/Ca-exchanger"/>
</dbReference>
<gene>
    <name evidence="7" type="ORF">HNR44_000421</name>
</gene>
<comment type="subcellular location">
    <subcellularLocation>
        <location evidence="1">Membrane</location>
        <topology evidence="1">Multi-pass membrane protein</topology>
    </subcellularLocation>
</comment>
<sequence>MVYVIFIAAVIVTVITAHKLSTYADAISRLSGMGALLIGTFLLAGATALPEITTSLTAVYLDNPDLAVGNILGSNHFNILILAVFDLVFRKRKMLSHLHKQQRYTALFGVFMTLIVTVALFTTIEIPFLNMGIDSLMIIALYLLSLWIIQRTPVSKEEKENSETPNEEEYTLKHAVIGFIITAIIIFIAGTALTLTGDEIAVITGLGSSFVGSFLIATSTSLPEAITVLTALRLNNENLAAASIFGSNLFNMIILCLCDLFYAGSILQSASMSHTMTAIFLVINSSLVCYAVFVNGKRRFYTLPSSFMLLFYLATMTWLYYF</sequence>
<dbReference type="InterPro" id="IPR004837">
    <property type="entry name" value="NaCa_Exmemb"/>
</dbReference>
<dbReference type="GO" id="GO:0008273">
    <property type="term" value="F:calcium, potassium:sodium antiporter activity"/>
    <property type="evidence" value="ECO:0007669"/>
    <property type="project" value="TreeGrafter"/>
</dbReference>
<keyword evidence="3 5" id="KW-1133">Transmembrane helix</keyword>
<keyword evidence="4 5" id="KW-0472">Membrane</keyword>
<protein>
    <submittedName>
        <fullName evidence="7">Cation:H+ antiporter</fullName>
    </submittedName>
</protein>
<evidence type="ECO:0000313" key="7">
    <source>
        <dbReference type="EMBL" id="MBB6448472.1"/>
    </source>
</evidence>
<reference evidence="7 8" key="1">
    <citation type="submission" date="2020-08" db="EMBL/GenBank/DDBJ databases">
        <title>Genomic Encyclopedia of Type Strains, Phase IV (KMG-IV): sequencing the most valuable type-strain genomes for metagenomic binning, comparative biology and taxonomic classification.</title>
        <authorList>
            <person name="Goeker M."/>
        </authorList>
    </citation>
    <scope>NUCLEOTIDE SEQUENCE [LARGE SCALE GENOMIC DNA]</scope>
    <source>
        <strain evidence="7 8">DSM 21769</strain>
    </source>
</reference>
<feature type="transmembrane region" description="Helical" evidence="5">
    <location>
        <begin position="128"/>
        <end position="149"/>
    </location>
</feature>
<evidence type="ECO:0000256" key="2">
    <source>
        <dbReference type="ARBA" id="ARBA00022692"/>
    </source>
</evidence>
<comment type="caution">
    <text evidence="7">The sequence shown here is derived from an EMBL/GenBank/DDBJ whole genome shotgun (WGS) entry which is preliminary data.</text>
</comment>
<name>A0A841PWS7_9BACL</name>
<evidence type="ECO:0000256" key="4">
    <source>
        <dbReference type="ARBA" id="ARBA00023136"/>
    </source>
</evidence>
<feature type="domain" description="Sodium/calcium exchanger membrane region" evidence="6">
    <location>
        <begin position="174"/>
        <end position="320"/>
    </location>
</feature>
<proteinExistence type="predicted"/>
<accession>A0A841PWS7</accession>
<dbReference type="Pfam" id="PF01699">
    <property type="entry name" value="Na_Ca_ex"/>
    <property type="match status" value="2"/>
</dbReference>
<feature type="transmembrane region" description="Helical" evidence="5">
    <location>
        <begin position="170"/>
        <end position="194"/>
    </location>
</feature>
<dbReference type="GO" id="GO:0006874">
    <property type="term" value="P:intracellular calcium ion homeostasis"/>
    <property type="evidence" value="ECO:0007669"/>
    <property type="project" value="TreeGrafter"/>
</dbReference>
<feature type="transmembrane region" description="Helical" evidence="5">
    <location>
        <begin position="6"/>
        <end position="24"/>
    </location>
</feature>
<feature type="transmembrane region" description="Helical" evidence="5">
    <location>
        <begin position="36"/>
        <end position="61"/>
    </location>
</feature>
<feature type="transmembrane region" description="Helical" evidence="5">
    <location>
        <begin position="67"/>
        <end position="89"/>
    </location>
</feature>
<evidence type="ECO:0000256" key="5">
    <source>
        <dbReference type="SAM" id="Phobius"/>
    </source>
</evidence>